<dbReference type="PANTHER" id="PTHR30026:SF20">
    <property type="entry name" value="OUTER MEMBRANE PROTEIN TOLC"/>
    <property type="match status" value="1"/>
</dbReference>
<sequence>MKKVFFPVVVISMLFLTGSIYAQQSPDSLLSQATVEDCIRYALAHQPVLKQSQLDEEITERTIKSKLADWYPQVNLDYNIQHYLELPTSFFQNQPTKIGVTNSSAALFSLNQNLFSRDLLLASNTARDVRKQVRQNSTRNRIDVISDVSKGYYDVLLTKKQIEVLDEDVVRLERSLKDAYNQYQSGVVDKIDYKRATISLNNTRAQRKGAQEQLTAKIEYLKQLMGYPTGGSELSLVYDTTEVTSQLAADTAIMVDYKSRIEYQLLQTQQTLLKADLQYNKWSFLPSLSAFINYSFAYQHNEFAKLYDHNYPNSLLGLKLSLPIFQGSKRIHNIRQAELQLKRIDWDFITLKNQINTQYTAAMAVYRSNLNDYTVLKENLEVAKDVYNMVQLQYKAGVKTYLDVIISETDLRSAQLNYFNAMYQVLSSKIDLQKALGTLTANY</sequence>
<protein>
    <submittedName>
        <fullName evidence="10">TolC family protein</fullName>
    </submittedName>
</protein>
<dbReference type="Pfam" id="PF02321">
    <property type="entry name" value="OEP"/>
    <property type="match status" value="2"/>
</dbReference>
<feature type="coiled-coil region" evidence="8">
    <location>
        <begin position="162"/>
        <end position="213"/>
    </location>
</feature>
<name>A0ABV2TE88_9BACT</name>
<gene>
    <name evidence="10" type="ORF">ABR189_26485</name>
</gene>
<dbReference type="PANTHER" id="PTHR30026">
    <property type="entry name" value="OUTER MEMBRANE PROTEIN TOLC"/>
    <property type="match status" value="1"/>
</dbReference>
<evidence type="ECO:0000256" key="6">
    <source>
        <dbReference type="ARBA" id="ARBA00023136"/>
    </source>
</evidence>
<keyword evidence="5" id="KW-0812">Transmembrane</keyword>
<keyword evidence="8" id="KW-0175">Coiled coil</keyword>
<evidence type="ECO:0000256" key="8">
    <source>
        <dbReference type="SAM" id="Coils"/>
    </source>
</evidence>
<keyword evidence="6" id="KW-0472">Membrane</keyword>
<keyword evidence="9" id="KW-0732">Signal</keyword>
<accession>A0ABV2TE88</accession>
<keyword evidence="7" id="KW-0998">Cell outer membrane</keyword>
<dbReference type="Gene3D" id="1.20.1600.10">
    <property type="entry name" value="Outer membrane efflux proteins (OEP)"/>
    <property type="match status" value="1"/>
</dbReference>
<dbReference type="Proteomes" id="UP001549749">
    <property type="component" value="Unassembled WGS sequence"/>
</dbReference>
<evidence type="ECO:0000256" key="4">
    <source>
        <dbReference type="ARBA" id="ARBA00022452"/>
    </source>
</evidence>
<dbReference type="RefSeq" id="WP_354663512.1">
    <property type="nucleotide sequence ID" value="NZ_JBEXAC010000002.1"/>
</dbReference>
<feature type="signal peptide" evidence="9">
    <location>
        <begin position="1"/>
        <end position="22"/>
    </location>
</feature>
<evidence type="ECO:0000256" key="1">
    <source>
        <dbReference type="ARBA" id="ARBA00004442"/>
    </source>
</evidence>
<comment type="subcellular location">
    <subcellularLocation>
        <location evidence="1">Cell outer membrane</location>
    </subcellularLocation>
</comment>
<dbReference type="EMBL" id="JBEXAC010000002">
    <property type="protein sequence ID" value="MET7000960.1"/>
    <property type="molecule type" value="Genomic_DNA"/>
</dbReference>
<evidence type="ECO:0000256" key="9">
    <source>
        <dbReference type="SAM" id="SignalP"/>
    </source>
</evidence>
<evidence type="ECO:0000256" key="7">
    <source>
        <dbReference type="ARBA" id="ARBA00023237"/>
    </source>
</evidence>
<evidence type="ECO:0000313" key="10">
    <source>
        <dbReference type="EMBL" id="MET7000960.1"/>
    </source>
</evidence>
<dbReference type="InterPro" id="IPR051906">
    <property type="entry name" value="TolC-like"/>
</dbReference>
<keyword evidence="4" id="KW-1134">Transmembrane beta strand</keyword>
<comment type="caution">
    <text evidence="10">The sequence shown here is derived from an EMBL/GenBank/DDBJ whole genome shotgun (WGS) entry which is preliminary data.</text>
</comment>
<evidence type="ECO:0000313" key="11">
    <source>
        <dbReference type="Proteomes" id="UP001549749"/>
    </source>
</evidence>
<reference evidence="10 11" key="1">
    <citation type="submission" date="2024-06" db="EMBL/GenBank/DDBJ databases">
        <title>Chitinophaga defluvii sp. nov., isolated from municipal sewage.</title>
        <authorList>
            <person name="Zhang L."/>
        </authorList>
    </citation>
    <scope>NUCLEOTIDE SEQUENCE [LARGE SCALE GENOMIC DNA]</scope>
    <source>
        <strain evidence="10 11">H8</strain>
    </source>
</reference>
<evidence type="ECO:0000256" key="2">
    <source>
        <dbReference type="ARBA" id="ARBA00007613"/>
    </source>
</evidence>
<evidence type="ECO:0000256" key="5">
    <source>
        <dbReference type="ARBA" id="ARBA00022692"/>
    </source>
</evidence>
<organism evidence="10 11">
    <name type="scientific">Chitinophaga defluvii</name>
    <dbReference type="NCBI Taxonomy" id="3163343"/>
    <lineage>
        <taxon>Bacteria</taxon>
        <taxon>Pseudomonadati</taxon>
        <taxon>Bacteroidota</taxon>
        <taxon>Chitinophagia</taxon>
        <taxon>Chitinophagales</taxon>
        <taxon>Chitinophagaceae</taxon>
        <taxon>Chitinophaga</taxon>
    </lineage>
</organism>
<keyword evidence="3" id="KW-0813">Transport</keyword>
<comment type="similarity">
    <text evidence="2">Belongs to the outer membrane factor (OMF) (TC 1.B.17) family.</text>
</comment>
<dbReference type="InterPro" id="IPR003423">
    <property type="entry name" value="OMP_efflux"/>
</dbReference>
<feature type="chain" id="PRO_5047143852" evidence="9">
    <location>
        <begin position="23"/>
        <end position="443"/>
    </location>
</feature>
<evidence type="ECO:0000256" key="3">
    <source>
        <dbReference type="ARBA" id="ARBA00022448"/>
    </source>
</evidence>
<dbReference type="SUPFAM" id="SSF56954">
    <property type="entry name" value="Outer membrane efflux proteins (OEP)"/>
    <property type="match status" value="1"/>
</dbReference>
<keyword evidence="11" id="KW-1185">Reference proteome</keyword>
<proteinExistence type="inferred from homology"/>